<dbReference type="Proteomes" id="UP000813385">
    <property type="component" value="Unassembled WGS sequence"/>
</dbReference>
<keyword evidence="3" id="KW-0274">FAD</keyword>
<reference evidence="8" key="1">
    <citation type="journal article" date="2021" name="Nat. Commun.">
        <title>Genetic determinants of endophytism in the Arabidopsis root mycobiome.</title>
        <authorList>
            <person name="Mesny F."/>
            <person name="Miyauchi S."/>
            <person name="Thiergart T."/>
            <person name="Pickel B."/>
            <person name="Atanasova L."/>
            <person name="Karlsson M."/>
            <person name="Huettel B."/>
            <person name="Barry K.W."/>
            <person name="Haridas S."/>
            <person name="Chen C."/>
            <person name="Bauer D."/>
            <person name="Andreopoulos W."/>
            <person name="Pangilinan J."/>
            <person name="LaButti K."/>
            <person name="Riley R."/>
            <person name="Lipzen A."/>
            <person name="Clum A."/>
            <person name="Drula E."/>
            <person name="Henrissat B."/>
            <person name="Kohler A."/>
            <person name="Grigoriev I.V."/>
            <person name="Martin F.M."/>
            <person name="Hacquard S."/>
        </authorList>
    </citation>
    <scope>NUCLEOTIDE SEQUENCE</scope>
    <source>
        <strain evidence="8">MPI-CAGE-AT-0016</strain>
    </source>
</reference>
<evidence type="ECO:0000313" key="8">
    <source>
        <dbReference type="EMBL" id="KAH7353579.1"/>
    </source>
</evidence>
<dbReference type="InterPro" id="IPR036188">
    <property type="entry name" value="FAD/NAD-bd_sf"/>
</dbReference>
<protein>
    <submittedName>
        <fullName evidence="8">Monooxygenase</fullName>
    </submittedName>
</protein>
<dbReference type="InterPro" id="IPR050493">
    <property type="entry name" value="FAD-dep_Monooxygenase_BioMet"/>
</dbReference>
<dbReference type="PRINTS" id="PR00420">
    <property type="entry name" value="RNGMNOXGNASE"/>
</dbReference>
<evidence type="ECO:0000256" key="3">
    <source>
        <dbReference type="ARBA" id="ARBA00022827"/>
    </source>
</evidence>
<evidence type="ECO:0000256" key="4">
    <source>
        <dbReference type="ARBA" id="ARBA00023002"/>
    </source>
</evidence>
<evidence type="ECO:0000256" key="6">
    <source>
        <dbReference type="SAM" id="MobiDB-lite"/>
    </source>
</evidence>
<comment type="similarity">
    <text evidence="1">Belongs to the paxM FAD-dependent monooxygenase family.</text>
</comment>
<dbReference type="PANTHER" id="PTHR13789:SF147">
    <property type="entry name" value="PUTATIVE (AFU_ORTHOLOGUE AFUA_2G01950)-RELATED"/>
    <property type="match status" value="1"/>
</dbReference>
<dbReference type="SUPFAM" id="SSF51905">
    <property type="entry name" value="FAD/NAD(P)-binding domain"/>
    <property type="match status" value="1"/>
</dbReference>
<evidence type="ECO:0000256" key="5">
    <source>
        <dbReference type="ARBA" id="ARBA00023033"/>
    </source>
</evidence>
<dbReference type="PANTHER" id="PTHR13789">
    <property type="entry name" value="MONOOXYGENASE"/>
    <property type="match status" value="1"/>
</dbReference>
<keyword evidence="9" id="KW-1185">Reference proteome</keyword>
<dbReference type="EMBL" id="JAGPXD010000005">
    <property type="protein sequence ID" value="KAH7353579.1"/>
    <property type="molecule type" value="Genomic_DNA"/>
</dbReference>
<dbReference type="Pfam" id="PF01494">
    <property type="entry name" value="FAD_binding_3"/>
    <property type="match status" value="1"/>
</dbReference>
<proteinExistence type="inferred from homology"/>
<dbReference type="InterPro" id="IPR002938">
    <property type="entry name" value="FAD-bd"/>
</dbReference>
<keyword evidence="5 8" id="KW-0503">Monooxygenase</keyword>
<evidence type="ECO:0000313" key="9">
    <source>
        <dbReference type="Proteomes" id="UP000813385"/>
    </source>
</evidence>
<evidence type="ECO:0000256" key="1">
    <source>
        <dbReference type="ARBA" id="ARBA00007992"/>
    </source>
</evidence>
<dbReference type="SUPFAM" id="SSF54373">
    <property type="entry name" value="FAD-linked reductases, C-terminal domain"/>
    <property type="match status" value="1"/>
</dbReference>
<gene>
    <name evidence="8" type="ORF">B0T11DRAFT_356767</name>
</gene>
<dbReference type="Gene3D" id="3.50.50.60">
    <property type="entry name" value="FAD/NAD(P)-binding domain"/>
    <property type="match status" value="1"/>
</dbReference>
<evidence type="ECO:0000256" key="2">
    <source>
        <dbReference type="ARBA" id="ARBA00022630"/>
    </source>
</evidence>
<organism evidence="8 9">
    <name type="scientific">Plectosphaerella cucumerina</name>
    <dbReference type="NCBI Taxonomy" id="40658"/>
    <lineage>
        <taxon>Eukaryota</taxon>
        <taxon>Fungi</taxon>
        <taxon>Dikarya</taxon>
        <taxon>Ascomycota</taxon>
        <taxon>Pezizomycotina</taxon>
        <taxon>Sordariomycetes</taxon>
        <taxon>Hypocreomycetidae</taxon>
        <taxon>Glomerellales</taxon>
        <taxon>Plectosphaerellaceae</taxon>
        <taxon>Plectosphaerella</taxon>
    </lineage>
</organism>
<feature type="region of interest" description="Disordered" evidence="6">
    <location>
        <begin position="411"/>
        <end position="432"/>
    </location>
</feature>
<evidence type="ECO:0000259" key="7">
    <source>
        <dbReference type="Pfam" id="PF01494"/>
    </source>
</evidence>
<dbReference type="OrthoDB" id="1878542at2759"/>
<name>A0A8K0TDV3_9PEZI</name>
<sequence>MAYMAYATLGPESFKMTSFTVFNPDVARLEIAIVGAGMGGLVSALSLARKGFKNVHVYEAARDLGFVGAGIQLAPNLVRILSRLGCWEAIESEATEILETSIRDGTTDQELTHVHMPDIRKKYGYPHCTGHRASLAGGLYSTCQKEEAITFHFDQTLESVDSFSPQATMQFRSRSGATSKFTADILIAADGIKSIARAAILTQLGLAMETEDTGQAAYRIMLPREKMASDPEMLALLDGNQVTRWIGEKRHWICYPIAGRRIYNMSSIQPDKNFAEAPSATYTTKGSKDTMLQVFSDFCPMVQRLLSLAPEGEVCEWKLRVHKPLPTWSHGAVTLMGDACHPTLPHLNQGAAQAVEDAAVLAEVLARAPNARPETMNRCFKVYEALRKERVTTLVDLAALSGRALHLGAGKEKEARDKTFQEAKGGKGKVPDKWASPEVQQMIYSHDCVKVAADEFDRLYSEVSRG</sequence>
<dbReference type="GO" id="GO:0004497">
    <property type="term" value="F:monooxygenase activity"/>
    <property type="evidence" value="ECO:0007669"/>
    <property type="project" value="UniProtKB-KW"/>
</dbReference>
<dbReference type="FunFam" id="3.50.50.60:FF:000115">
    <property type="entry name" value="Salicylate hydroxylase, putative"/>
    <property type="match status" value="1"/>
</dbReference>
<keyword evidence="2" id="KW-0285">Flavoprotein</keyword>
<accession>A0A8K0TDV3</accession>
<feature type="domain" description="FAD-binding" evidence="7">
    <location>
        <begin position="29"/>
        <end position="397"/>
    </location>
</feature>
<comment type="caution">
    <text evidence="8">The sequence shown here is derived from an EMBL/GenBank/DDBJ whole genome shotgun (WGS) entry which is preliminary data.</text>
</comment>
<dbReference type="AlphaFoldDB" id="A0A8K0TDV3"/>
<dbReference type="GO" id="GO:0071949">
    <property type="term" value="F:FAD binding"/>
    <property type="evidence" value="ECO:0007669"/>
    <property type="project" value="InterPro"/>
</dbReference>
<keyword evidence="4" id="KW-0560">Oxidoreductase</keyword>